<evidence type="ECO:0000256" key="1">
    <source>
        <dbReference type="ARBA" id="ARBA00004127"/>
    </source>
</evidence>
<protein>
    <submittedName>
        <fullName evidence="8">Rhizoctonia solani AG1-IB WGS project CAOJ00000000 data, isolate 7/3/14, contig 01605</fullName>
    </submittedName>
</protein>
<proteinExistence type="predicted"/>
<evidence type="ECO:0000256" key="2">
    <source>
        <dbReference type="ARBA" id="ARBA00022448"/>
    </source>
</evidence>
<dbReference type="AlphaFoldDB" id="M5BSW9"/>
<evidence type="ECO:0000256" key="6">
    <source>
        <dbReference type="ARBA" id="ARBA00023136"/>
    </source>
</evidence>
<evidence type="ECO:0000256" key="7">
    <source>
        <dbReference type="SAM" id="Phobius"/>
    </source>
</evidence>
<feature type="transmembrane region" description="Helical" evidence="7">
    <location>
        <begin position="76"/>
        <end position="95"/>
    </location>
</feature>
<keyword evidence="4 7" id="KW-1133">Transmembrane helix</keyword>
<keyword evidence="3 7" id="KW-0812">Transmembrane</keyword>
<evidence type="ECO:0000256" key="3">
    <source>
        <dbReference type="ARBA" id="ARBA00022692"/>
    </source>
</evidence>
<name>M5BSW9_THACB</name>
<evidence type="ECO:0000313" key="8">
    <source>
        <dbReference type="EMBL" id="CCO26817.1"/>
    </source>
</evidence>
<dbReference type="PANTHER" id="PTHR23501:SF92">
    <property type="entry name" value="GLUTATHIONE EXCHANGER 1-RELATED"/>
    <property type="match status" value="1"/>
</dbReference>
<reference evidence="8 9" key="1">
    <citation type="journal article" date="2013" name="J. Biotechnol.">
        <title>Establishment and interpretation of the genome sequence of the phytopathogenic fungus Rhizoctonia solani AG1-IB isolate 7/3/14.</title>
        <authorList>
            <person name="Wibberg D.W."/>
            <person name="Jelonek L.J."/>
            <person name="Rupp O.R."/>
            <person name="Hennig M.H."/>
            <person name="Eikmeyer F.E."/>
            <person name="Goesmann A.G."/>
            <person name="Hartmann A.H."/>
            <person name="Borriss R.B."/>
            <person name="Grosch R.G."/>
            <person name="Puehler A.P."/>
            <person name="Schlueter A.S."/>
        </authorList>
    </citation>
    <scope>NUCLEOTIDE SEQUENCE [LARGE SCALE GENOMIC DNA]</scope>
    <source>
        <strain evidence="9">AG1-IB / isolate 7/3/14</strain>
    </source>
</reference>
<dbReference type="Proteomes" id="UP000012065">
    <property type="component" value="Unassembled WGS sequence"/>
</dbReference>
<dbReference type="EMBL" id="CAOJ01001078">
    <property type="protein sequence ID" value="CCO26817.1"/>
    <property type="molecule type" value="Genomic_DNA"/>
</dbReference>
<organism evidence="8 9">
    <name type="scientific">Thanatephorus cucumeris (strain AG1-IB / isolate 7/3/14)</name>
    <name type="common">Lettuce bottom rot fungus</name>
    <name type="synonym">Rhizoctonia solani</name>
    <dbReference type="NCBI Taxonomy" id="1108050"/>
    <lineage>
        <taxon>Eukaryota</taxon>
        <taxon>Fungi</taxon>
        <taxon>Dikarya</taxon>
        <taxon>Basidiomycota</taxon>
        <taxon>Agaricomycotina</taxon>
        <taxon>Agaricomycetes</taxon>
        <taxon>Cantharellales</taxon>
        <taxon>Ceratobasidiaceae</taxon>
        <taxon>Rhizoctonia</taxon>
        <taxon>Rhizoctonia solani AG-1</taxon>
    </lineage>
</organism>
<keyword evidence="6 7" id="KW-0472">Membrane</keyword>
<dbReference type="GO" id="GO:0022857">
    <property type="term" value="F:transmembrane transporter activity"/>
    <property type="evidence" value="ECO:0007669"/>
    <property type="project" value="TreeGrafter"/>
</dbReference>
<comment type="subcellular location">
    <subcellularLocation>
        <location evidence="1">Endomembrane system</location>
        <topology evidence="1">Multi-pass membrane protein</topology>
    </subcellularLocation>
</comment>
<gene>
    <name evidence="8" type="ORF">BN14_00848</name>
</gene>
<evidence type="ECO:0000256" key="5">
    <source>
        <dbReference type="ARBA" id="ARBA00023065"/>
    </source>
</evidence>
<dbReference type="GO" id="GO:0012505">
    <property type="term" value="C:endomembrane system"/>
    <property type="evidence" value="ECO:0007669"/>
    <property type="project" value="UniProtKB-SubCell"/>
</dbReference>
<dbReference type="GO" id="GO:0006811">
    <property type="term" value="P:monoatomic ion transport"/>
    <property type="evidence" value="ECO:0007669"/>
    <property type="project" value="UniProtKB-KW"/>
</dbReference>
<dbReference type="GO" id="GO:0005886">
    <property type="term" value="C:plasma membrane"/>
    <property type="evidence" value="ECO:0007669"/>
    <property type="project" value="TreeGrafter"/>
</dbReference>
<dbReference type="PANTHER" id="PTHR23501">
    <property type="entry name" value="MAJOR FACILITATOR SUPERFAMILY"/>
    <property type="match status" value="1"/>
</dbReference>
<accession>M5BSW9</accession>
<evidence type="ECO:0000256" key="4">
    <source>
        <dbReference type="ARBA" id="ARBA00022989"/>
    </source>
</evidence>
<sequence>MTALYLSFYQIGSALGNAISTAIWTQTLPKKLAQHLGDATAAASAYASPLTYIASYPVGTPERTAMIAAYSEVQRYLAITGLCLSVIVFVASLFLRNYKVDERQSLPEEERLGHKVSEGTPA</sequence>
<feature type="transmembrane region" description="Helical" evidence="7">
    <location>
        <begin position="6"/>
        <end position="24"/>
    </location>
</feature>
<comment type="caution">
    <text evidence="8">The sequence shown here is derived from an EMBL/GenBank/DDBJ whole genome shotgun (WGS) entry which is preliminary data.</text>
</comment>
<keyword evidence="2" id="KW-0813">Transport</keyword>
<dbReference type="HOGENOM" id="CLU_2028298_0_0_1"/>
<evidence type="ECO:0000313" key="9">
    <source>
        <dbReference type="Proteomes" id="UP000012065"/>
    </source>
</evidence>
<keyword evidence="5" id="KW-0406">Ion transport</keyword>